<dbReference type="SUPFAM" id="SSF52266">
    <property type="entry name" value="SGNH hydrolase"/>
    <property type="match status" value="1"/>
</dbReference>
<reference evidence="1" key="1">
    <citation type="journal article" date="2021" name="Proc. Natl. Acad. Sci. U.S.A.">
        <title>A Catalog of Tens of Thousands of Viruses from Human Metagenomes Reveals Hidden Associations with Chronic Diseases.</title>
        <authorList>
            <person name="Tisza M.J."/>
            <person name="Buck C.B."/>
        </authorList>
    </citation>
    <scope>NUCLEOTIDE SEQUENCE</scope>
    <source>
        <strain evidence="1">CtGrV43</strain>
    </source>
</reference>
<dbReference type="EMBL" id="BK016079">
    <property type="protein sequence ID" value="DAF93032.1"/>
    <property type="molecule type" value="Genomic_DNA"/>
</dbReference>
<proteinExistence type="predicted"/>
<dbReference type="Gene3D" id="3.40.50.1110">
    <property type="entry name" value="SGNH hydrolase"/>
    <property type="match status" value="1"/>
</dbReference>
<dbReference type="InterPro" id="IPR036514">
    <property type="entry name" value="SGNH_hydro_sf"/>
</dbReference>
<protein>
    <submittedName>
        <fullName evidence="1">Putative lipase</fullName>
    </submittedName>
</protein>
<name>A0A8S5UEY5_9CAUD</name>
<sequence>MADSILKIRTQDGDKPIGYPGLADKPVANKTLDIEGAFADAKVVGDKFKEVKAETDSLKEDLADYYPKKQGAFKCVNMVSNLSDEVIMPSGLKKSILDGVCVINGTSTIDYPNLIIKKSILANHVYLFSVKMKENVNTTQTCSLITRIGTTPITRNTLGEYPVQLFEYKNYPEYTTFCALFSHNSDADVDFSISFDLTNTSKKVAISVKDIIITDVTGLSDVQVEGVVKAGLSYGLTYYNPGQNVADSLTDSAKESVTNEAVKKMFPNPNGYWYKKKCLVIGDSTSATEQWQKKLSENLGMIVTTHAKGGIGFLQMVVGSLGYEGNYDNETGNTGVLQPLKAIDVYDKDLIIIFGGFNNRGTKLGEITDLYKTDGTGQNTVTGQLQFVLNWIYDLLKGNESYAQNLKCKIVLITPYCCGKYSYVDYDGYGGDSWAGYTLREMCDRIVEIAALNNCSSYNAWENSGIGRHTWTIYSASPTATKEAGSDAAPYPTNADQLHLNNSVGYPHLGDCISAFVNGIV</sequence>
<evidence type="ECO:0000313" key="1">
    <source>
        <dbReference type="EMBL" id="DAF93032.1"/>
    </source>
</evidence>
<accession>A0A8S5UEY5</accession>
<organism evidence="1">
    <name type="scientific">Myoviridae sp. ctGrV43</name>
    <dbReference type="NCBI Taxonomy" id="2825075"/>
    <lineage>
        <taxon>Viruses</taxon>
        <taxon>Duplodnaviria</taxon>
        <taxon>Heunggongvirae</taxon>
        <taxon>Uroviricota</taxon>
        <taxon>Caudoviricetes</taxon>
    </lineage>
</organism>